<dbReference type="STRING" id="2082308.A0A2K1QTD1"/>
<dbReference type="InParanoid" id="A0A2K1QTD1"/>
<evidence type="ECO:0000313" key="11">
    <source>
        <dbReference type="Proteomes" id="UP000243797"/>
    </source>
</evidence>
<gene>
    <name evidence="10" type="ORF">CAC42_7660</name>
</gene>
<dbReference type="GO" id="GO:0008017">
    <property type="term" value="F:microtubule binding"/>
    <property type="evidence" value="ECO:0007669"/>
    <property type="project" value="TreeGrafter"/>
</dbReference>
<dbReference type="GO" id="GO:0031122">
    <property type="term" value="P:cytoplasmic microtubule organization"/>
    <property type="evidence" value="ECO:0007669"/>
    <property type="project" value="TreeGrafter"/>
</dbReference>
<dbReference type="AlphaFoldDB" id="A0A2K1QTD1"/>
<organism evidence="10 11">
    <name type="scientific">Sphaceloma murrayae</name>
    <dbReference type="NCBI Taxonomy" id="2082308"/>
    <lineage>
        <taxon>Eukaryota</taxon>
        <taxon>Fungi</taxon>
        <taxon>Dikarya</taxon>
        <taxon>Ascomycota</taxon>
        <taxon>Pezizomycotina</taxon>
        <taxon>Dothideomycetes</taxon>
        <taxon>Dothideomycetidae</taxon>
        <taxon>Myriangiales</taxon>
        <taxon>Elsinoaceae</taxon>
        <taxon>Sphaceloma</taxon>
    </lineage>
</organism>
<keyword evidence="5" id="KW-0507">mRNA processing</keyword>
<comment type="subcellular location">
    <subcellularLocation>
        <location evidence="1">Cytoplasm</location>
    </subcellularLocation>
</comment>
<keyword evidence="7" id="KW-0508">mRNA splicing</keyword>
<comment type="similarity">
    <text evidence="2">Belongs to the CRIPT family.</text>
</comment>
<dbReference type="PANTHER" id="PTHR11805">
    <property type="entry name" value="CYSTEINE-RICH PDZ-BINDING PROTEIN"/>
    <property type="match status" value="1"/>
</dbReference>
<dbReference type="PANTHER" id="PTHR11805:SF1">
    <property type="entry name" value="CYSTEINE-RICH PDZ-BINDING PROTEIN"/>
    <property type="match status" value="1"/>
</dbReference>
<evidence type="ECO:0000256" key="4">
    <source>
        <dbReference type="ARBA" id="ARBA00022490"/>
    </source>
</evidence>
<evidence type="ECO:0000313" key="10">
    <source>
        <dbReference type="EMBL" id="PNS18291.1"/>
    </source>
</evidence>
<accession>A0A2K1QTD1</accession>
<dbReference type="Proteomes" id="UP000243797">
    <property type="component" value="Unassembled WGS sequence"/>
</dbReference>
<evidence type="ECO:0000256" key="2">
    <source>
        <dbReference type="ARBA" id="ARBA00009021"/>
    </source>
</evidence>
<dbReference type="GO" id="GO:0005737">
    <property type="term" value="C:cytoplasm"/>
    <property type="evidence" value="ECO:0007669"/>
    <property type="project" value="UniProtKB-SubCell"/>
</dbReference>
<feature type="region of interest" description="Disordered" evidence="9">
    <location>
        <begin position="16"/>
        <end position="54"/>
    </location>
</feature>
<feature type="compositionally biased region" description="Low complexity" evidence="9">
    <location>
        <begin position="23"/>
        <end position="49"/>
    </location>
</feature>
<name>A0A2K1QTD1_9PEZI</name>
<comment type="caution">
    <text evidence="10">The sequence shown here is derived from an EMBL/GenBank/DDBJ whole genome shotgun (WGS) entry which is preliminary data.</text>
</comment>
<dbReference type="InterPro" id="IPR019367">
    <property type="entry name" value="PDZ-binding_CRIPT"/>
</dbReference>
<evidence type="ECO:0000256" key="7">
    <source>
        <dbReference type="ARBA" id="ARBA00023187"/>
    </source>
</evidence>
<dbReference type="GO" id="GO:0006397">
    <property type="term" value="P:mRNA processing"/>
    <property type="evidence" value="ECO:0007669"/>
    <property type="project" value="UniProtKB-KW"/>
</dbReference>
<dbReference type="GO" id="GO:0005681">
    <property type="term" value="C:spliceosomal complex"/>
    <property type="evidence" value="ECO:0007669"/>
    <property type="project" value="UniProtKB-KW"/>
</dbReference>
<proteinExistence type="inferred from homology"/>
<dbReference type="Pfam" id="PF10235">
    <property type="entry name" value="Cript"/>
    <property type="match status" value="1"/>
</dbReference>
<evidence type="ECO:0000256" key="3">
    <source>
        <dbReference type="ARBA" id="ARBA00018615"/>
    </source>
</evidence>
<keyword evidence="4" id="KW-0963">Cytoplasm</keyword>
<dbReference type="GO" id="GO:0008380">
    <property type="term" value="P:RNA splicing"/>
    <property type="evidence" value="ECO:0007669"/>
    <property type="project" value="UniProtKB-KW"/>
</dbReference>
<keyword evidence="11" id="KW-1185">Reference proteome</keyword>
<evidence type="ECO:0000256" key="5">
    <source>
        <dbReference type="ARBA" id="ARBA00022664"/>
    </source>
</evidence>
<evidence type="ECO:0000256" key="1">
    <source>
        <dbReference type="ARBA" id="ARBA00004496"/>
    </source>
</evidence>
<sequence>MVCAKCSRLAAKTKLATPEVKTKNTTSSSSSSSFTTGSAGSSKGSSSSTLGQNGVGKSKLLSKAAKNPYATYASNCGGCSRQVESGRKYCQRCAYGKQVCAVCGKKLAGGDAGSSKAPVISGQKYTQK</sequence>
<protein>
    <recommendedName>
        <fullName evidence="3">Cysteine-rich PDZ-binding protein</fullName>
    </recommendedName>
    <alternativeName>
        <fullName evidence="8">Cysteine-rich interactor of PDZ three</fullName>
    </alternativeName>
</protein>
<dbReference type="OrthoDB" id="147332at2759"/>
<keyword evidence="6" id="KW-0747">Spliceosome</keyword>
<evidence type="ECO:0000256" key="8">
    <source>
        <dbReference type="ARBA" id="ARBA00032518"/>
    </source>
</evidence>
<dbReference type="EMBL" id="NKHZ01000043">
    <property type="protein sequence ID" value="PNS18291.1"/>
    <property type="molecule type" value="Genomic_DNA"/>
</dbReference>
<reference evidence="10 11" key="1">
    <citation type="submission" date="2017-06" db="EMBL/GenBank/DDBJ databases">
        <title>Draft genome sequence of a variant of Elsinoe murrayae.</title>
        <authorList>
            <person name="Cheng Q."/>
        </authorList>
    </citation>
    <scope>NUCLEOTIDE SEQUENCE [LARGE SCALE GENOMIC DNA]</scope>
    <source>
        <strain evidence="10 11">CQ-2017a</strain>
    </source>
</reference>
<evidence type="ECO:0000256" key="6">
    <source>
        <dbReference type="ARBA" id="ARBA00022728"/>
    </source>
</evidence>
<evidence type="ECO:0000256" key="9">
    <source>
        <dbReference type="SAM" id="MobiDB-lite"/>
    </source>
</evidence>
<feature type="region of interest" description="Disordered" evidence="9">
    <location>
        <begin position="108"/>
        <end position="128"/>
    </location>
</feature>